<dbReference type="AlphaFoldDB" id="F0J347"/>
<name>F0J347_ACIMA</name>
<dbReference type="RefSeq" id="WP_013640741.1">
    <property type="nucleotide sequence ID" value="NC_015186.1"/>
</dbReference>
<evidence type="ECO:0000313" key="2">
    <source>
        <dbReference type="Proteomes" id="UP000007100"/>
    </source>
</evidence>
<protein>
    <submittedName>
        <fullName evidence="1">Uncharacterized protein</fullName>
    </submittedName>
</protein>
<sequence>MSATAVIRARSMVIPRALRLVFGHPGYRMWAAISFIVLLTFYLMLLPASETGGAVGLVALPFLTVQDVFLAIVMAGLLALTLPLGVYGWRMGSGGGVVGSASGSIVALIAPLLCCSPILPITIAAIAASLPAVGAAATPLQGFIATHELEFYAAAIVLMAWGLQGNARRVLYCECRPVK</sequence>
<dbReference type="KEGG" id="amv:ACMV_26460"/>
<evidence type="ECO:0000313" key="1">
    <source>
        <dbReference type="EMBL" id="BAJ81993.1"/>
    </source>
</evidence>
<gene>
    <name evidence="1" type="ordered locus">ACMV_26460</name>
</gene>
<reference evidence="1 2" key="1">
    <citation type="submission" date="2010-12" db="EMBL/GenBank/DDBJ databases">
        <title>Whole genome sequence of Acidiphilium multivorum AIU301.</title>
        <authorList>
            <person name="Narita-Yamada S."/>
            <person name="Nakamura S."/>
            <person name="Ito N."/>
            <person name="Takarada H."/>
            <person name="Katano Y."/>
            <person name="Nakazawa H."/>
            <person name="Hosoyama A."/>
            <person name="Yamada R."/>
            <person name="Fujita N."/>
        </authorList>
    </citation>
    <scope>NUCLEOTIDE SEQUENCE [LARGE SCALE GENOMIC DNA]</scope>
    <source>
        <strain evidence="2">DSM 11245 / JCM 8867 / AIU301</strain>
    </source>
</reference>
<dbReference type="EMBL" id="AP012035">
    <property type="protein sequence ID" value="BAJ81993.1"/>
    <property type="molecule type" value="Genomic_DNA"/>
</dbReference>
<proteinExistence type="predicted"/>
<accession>F0J347</accession>
<dbReference type="Proteomes" id="UP000007100">
    <property type="component" value="Chromosome"/>
</dbReference>
<dbReference type="HOGENOM" id="CLU_1544315_0_0_5"/>
<organism evidence="1 2">
    <name type="scientific">Acidiphilium multivorum (strain DSM 11245 / JCM 8867 / NBRC 100883 / AIU 301)</name>
    <dbReference type="NCBI Taxonomy" id="926570"/>
    <lineage>
        <taxon>Bacteria</taxon>
        <taxon>Pseudomonadati</taxon>
        <taxon>Pseudomonadota</taxon>
        <taxon>Alphaproteobacteria</taxon>
        <taxon>Acetobacterales</taxon>
        <taxon>Acidocellaceae</taxon>
        <taxon>Acidiphilium</taxon>
    </lineage>
</organism>
<keyword evidence="2" id="KW-1185">Reference proteome</keyword>